<dbReference type="EMBL" id="CP025782">
    <property type="protein sequence ID" value="QBC45868.1"/>
    <property type="molecule type" value="Genomic_DNA"/>
</dbReference>
<dbReference type="RefSeq" id="WP_130108345.1">
    <property type="nucleotide sequence ID" value="NZ_CP025782.1"/>
</dbReference>
<organism evidence="1 2">
    <name type="scientific">Iodobacter fluviatilis</name>
    <dbReference type="NCBI Taxonomy" id="537"/>
    <lineage>
        <taxon>Bacteria</taxon>
        <taxon>Pseudomonadati</taxon>
        <taxon>Pseudomonadota</taxon>
        <taxon>Betaproteobacteria</taxon>
        <taxon>Neisseriales</taxon>
        <taxon>Chitinibacteraceae</taxon>
        <taxon>Iodobacter</taxon>
    </lineage>
</organism>
<keyword evidence="1" id="KW-0614">Plasmid</keyword>
<accession>A0A7G3GF70</accession>
<dbReference type="Proteomes" id="UP000515917">
    <property type="component" value="Plasmid pl2"/>
</dbReference>
<gene>
    <name evidence="1" type="ORF">C1H71_20205</name>
</gene>
<sequence>MSNELVFSERAKKRLRIVSKFFKPLKIEFKAARDEFYPAVVEKVKALDEETREALRGLTDWVEEYEREEAECYPTEKKKNAEAKNAK</sequence>
<dbReference type="AlphaFoldDB" id="A0A7G3GF70"/>
<dbReference type="KEGG" id="ifl:C1H71_20205"/>
<proteinExistence type="predicted"/>
<geneLocation type="plasmid" evidence="1 2">
    <name>pl2</name>
</geneLocation>
<dbReference type="GeneID" id="39458571"/>
<protein>
    <submittedName>
        <fullName evidence="1">Uncharacterized protein</fullName>
    </submittedName>
</protein>
<keyword evidence="2" id="KW-1185">Reference proteome</keyword>
<evidence type="ECO:0000313" key="2">
    <source>
        <dbReference type="Proteomes" id="UP000515917"/>
    </source>
</evidence>
<name>A0A7G3GF70_9NEIS</name>
<reference evidence="1 2" key="1">
    <citation type="submission" date="2018-01" db="EMBL/GenBank/DDBJ databases">
        <title>Genome sequence of Iodobacter sp. strain PCH194 isolated from Indian Trans-Himalaya.</title>
        <authorList>
            <person name="Kumar V."/>
            <person name="Thakur V."/>
            <person name="Kumar S."/>
            <person name="Singh D."/>
        </authorList>
    </citation>
    <scope>NUCLEOTIDE SEQUENCE [LARGE SCALE GENOMIC DNA]</scope>
    <source>
        <strain evidence="1 2">PCH194</strain>
        <plasmid evidence="1 2">pl2</plasmid>
    </source>
</reference>
<evidence type="ECO:0000313" key="1">
    <source>
        <dbReference type="EMBL" id="QBC45868.1"/>
    </source>
</evidence>